<dbReference type="EMBL" id="JANPWB010000009">
    <property type="protein sequence ID" value="KAJ1155596.1"/>
    <property type="molecule type" value="Genomic_DNA"/>
</dbReference>
<organism evidence="1 2">
    <name type="scientific">Pleurodeles waltl</name>
    <name type="common">Iberian ribbed newt</name>
    <dbReference type="NCBI Taxonomy" id="8319"/>
    <lineage>
        <taxon>Eukaryota</taxon>
        <taxon>Metazoa</taxon>
        <taxon>Chordata</taxon>
        <taxon>Craniata</taxon>
        <taxon>Vertebrata</taxon>
        <taxon>Euteleostomi</taxon>
        <taxon>Amphibia</taxon>
        <taxon>Batrachia</taxon>
        <taxon>Caudata</taxon>
        <taxon>Salamandroidea</taxon>
        <taxon>Salamandridae</taxon>
        <taxon>Pleurodelinae</taxon>
        <taxon>Pleurodeles</taxon>
    </lineage>
</organism>
<evidence type="ECO:0000313" key="1">
    <source>
        <dbReference type="EMBL" id="KAJ1155596.1"/>
    </source>
</evidence>
<gene>
    <name evidence="1" type="ORF">NDU88_008325</name>
</gene>
<dbReference type="AlphaFoldDB" id="A0AAV7RSU2"/>
<keyword evidence="2" id="KW-1185">Reference proteome</keyword>
<comment type="caution">
    <text evidence="1">The sequence shown here is derived from an EMBL/GenBank/DDBJ whole genome shotgun (WGS) entry which is preliminary data.</text>
</comment>
<proteinExistence type="predicted"/>
<reference evidence="1" key="1">
    <citation type="journal article" date="2022" name="bioRxiv">
        <title>Sequencing and chromosome-scale assembly of the giantPleurodeles waltlgenome.</title>
        <authorList>
            <person name="Brown T."/>
            <person name="Elewa A."/>
            <person name="Iarovenko S."/>
            <person name="Subramanian E."/>
            <person name="Araus A.J."/>
            <person name="Petzold A."/>
            <person name="Susuki M."/>
            <person name="Suzuki K.-i.T."/>
            <person name="Hayashi T."/>
            <person name="Toyoda A."/>
            <person name="Oliveira C."/>
            <person name="Osipova E."/>
            <person name="Leigh N.D."/>
            <person name="Simon A."/>
            <person name="Yun M.H."/>
        </authorList>
    </citation>
    <scope>NUCLEOTIDE SEQUENCE</scope>
    <source>
        <strain evidence="1">20211129_DDA</strain>
        <tissue evidence="1">Liver</tissue>
    </source>
</reference>
<sequence>MSEGPDRRECIMSDSPDAGLHGSVEVLWGPGPLSGVTGPGRWKVARHAPLTLSLAFPPHAPAAKRWRLKTRLLTYNDILTEIEDTIIHYLEVNDNPKVSVATLWENIKAVIRGQFTVARLNNAQRIKHQQLEDDIRNLETTYGRTGSLVMRRQIATLRKQLRVLDGDRVDYALLGTKQKFYAGVIGQAA</sequence>
<protein>
    <submittedName>
        <fullName evidence="1">Uncharacterized protein</fullName>
    </submittedName>
</protein>
<dbReference type="Proteomes" id="UP001066276">
    <property type="component" value="Chromosome 5"/>
</dbReference>
<name>A0AAV7RSU2_PLEWA</name>
<evidence type="ECO:0000313" key="2">
    <source>
        <dbReference type="Proteomes" id="UP001066276"/>
    </source>
</evidence>
<accession>A0AAV7RSU2</accession>